<organism evidence="3">
    <name type="scientific">mine drainage metagenome</name>
    <dbReference type="NCBI Taxonomy" id="410659"/>
    <lineage>
        <taxon>unclassified sequences</taxon>
        <taxon>metagenomes</taxon>
        <taxon>ecological metagenomes</taxon>
    </lineage>
</organism>
<comment type="caution">
    <text evidence="3">The sequence shown here is derived from an EMBL/GenBank/DDBJ whole genome shotgun (WGS) entry which is preliminary data.</text>
</comment>
<feature type="region of interest" description="Disordered" evidence="2">
    <location>
        <begin position="384"/>
        <end position="411"/>
    </location>
</feature>
<reference evidence="3" key="1">
    <citation type="submission" date="2009-10" db="EMBL/GenBank/DDBJ databases">
        <title>Diversity of trophic interactions inside an arsenic-rich microbial ecosystem.</title>
        <authorList>
            <person name="Bertin P.N."/>
            <person name="Heinrich-Salmeron A."/>
            <person name="Pelletier E."/>
            <person name="Goulhen-Chollet F."/>
            <person name="Arsene-Ploetze F."/>
            <person name="Gallien S."/>
            <person name="Calteau A."/>
            <person name="Vallenet D."/>
            <person name="Casiot C."/>
            <person name="Chane-Woon-Ming B."/>
            <person name="Giloteaux L."/>
            <person name="Barakat M."/>
            <person name="Bonnefoy V."/>
            <person name="Bruneel O."/>
            <person name="Chandler M."/>
            <person name="Cleiss J."/>
            <person name="Duran R."/>
            <person name="Elbaz-Poulichet F."/>
            <person name="Fonknechten N."/>
            <person name="Lauga B."/>
            <person name="Mornico D."/>
            <person name="Ortet P."/>
            <person name="Schaeffer C."/>
            <person name="Siguier P."/>
            <person name="Alexander Thil Smith A."/>
            <person name="Van Dorsselaer A."/>
            <person name="Weissenbach J."/>
            <person name="Medigue C."/>
            <person name="Le Paslier D."/>
        </authorList>
    </citation>
    <scope>NUCLEOTIDE SEQUENCE</scope>
</reference>
<dbReference type="AlphaFoldDB" id="E6PUH7"/>
<gene>
    <name evidence="3" type="ORF">CARN2_4065</name>
</gene>
<evidence type="ECO:0000256" key="2">
    <source>
        <dbReference type="SAM" id="MobiDB-lite"/>
    </source>
</evidence>
<evidence type="ECO:0000256" key="1">
    <source>
        <dbReference type="SAM" id="Coils"/>
    </source>
</evidence>
<feature type="coiled-coil region" evidence="1">
    <location>
        <begin position="184"/>
        <end position="211"/>
    </location>
</feature>
<accession>E6PUH7</accession>
<evidence type="ECO:0000313" key="3">
    <source>
        <dbReference type="EMBL" id="CBH98584.1"/>
    </source>
</evidence>
<dbReference type="SUPFAM" id="SSF56954">
    <property type="entry name" value="Outer membrane efflux proteins (OEP)"/>
    <property type="match status" value="1"/>
</dbReference>
<keyword evidence="1" id="KW-0175">Coiled coil</keyword>
<evidence type="ECO:0008006" key="4">
    <source>
        <dbReference type="Google" id="ProtNLM"/>
    </source>
</evidence>
<sequence length="411" mass="43011">MRRCEKPRHPPLLPWRRSPRPRHIFPPWRGTPNFQKRDERCGCGVPPSAISAQRSRTNIDEAIMQTPVNPLSLPRFFTLAVAAALTLGTTPVHAALPQAVQWSQAQIVSADLQIQHLAPGAYRQTFQASATVQSPAALLRNLSALDMARARLAAARSSLRLAQLQAQRAQGLFQAGQNIALAEVQQAQTAAQTAQAQVAVAQATLQAAQAELTASLGPALAARLQTVPALRSAIASGRELIVDLTLPPGTDLPAAAQVRLHVPGGSGELRDGWLPATVIGPAAAASAHVQGLRFVATSPAANGLMPGLQLLAQVQSGQAQQGVLLPAGAVVWSGGQALVFTSTPAANNARRFTPHALSTAWPLQAGYMQPGWAALDVVTHGAGLLLTPPPKPQAKPQAKPAAHDTTAGDDD</sequence>
<proteinExistence type="predicted"/>
<protein>
    <recommendedName>
        <fullName evidence="4">RND efflux pump membrane fusion protein barrel-sandwich domain-containing protein</fullName>
    </recommendedName>
</protein>
<dbReference type="EMBL" id="CABM01000057">
    <property type="protein sequence ID" value="CBH98584.1"/>
    <property type="molecule type" value="Genomic_DNA"/>
</dbReference>
<dbReference type="Gene3D" id="1.20.1600.10">
    <property type="entry name" value="Outer membrane efflux proteins (OEP)"/>
    <property type="match status" value="1"/>
</dbReference>
<name>E6PUH7_9ZZZZ</name>